<evidence type="ECO:0000313" key="3">
    <source>
        <dbReference type="Proteomes" id="UP001230654"/>
    </source>
</evidence>
<organism evidence="2 3">
    <name type="scientific">Streptomyces rishiriensis</name>
    <dbReference type="NCBI Taxonomy" id="68264"/>
    <lineage>
        <taxon>Bacteria</taxon>
        <taxon>Bacillati</taxon>
        <taxon>Actinomycetota</taxon>
        <taxon>Actinomycetes</taxon>
        <taxon>Kitasatosporales</taxon>
        <taxon>Streptomycetaceae</taxon>
        <taxon>Streptomyces</taxon>
    </lineage>
</organism>
<evidence type="ECO:0000256" key="1">
    <source>
        <dbReference type="SAM" id="MobiDB-lite"/>
    </source>
</evidence>
<protein>
    <recommendedName>
        <fullName evidence="4">Lipoprotein</fullName>
    </recommendedName>
</protein>
<accession>A0ABU0NP58</accession>
<evidence type="ECO:0008006" key="4">
    <source>
        <dbReference type="Google" id="ProtNLM"/>
    </source>
</evidence>
<dbReference type="EMBL" id="JAUSWV010000002">
    <property type="protein sequence ID" value="MDQ0580362.1"/>
    <property type="molecule type" value="Genomic_DNA"/>
</dbReference>
<sequence length="144" mass="14646">MTTGGAPRAGAARRPSGPALRAALPAAFLAGLLATACGASGSAGSSGTRSPSGPSPSTASPEELCTRVVAHWSREVLDSTAYGDYQSMGLSNGQYEILRAVVDAARTAKKHQGADAADELIDREAGRACADRYRSGGPTEGPWQ</sequence>
<dbReference type="Proteomes" id="UP001230654">
    <property type="component" value="Unassembled WGS sequence"/>
</dbReference>
<dbReference type="RefSeq" id="WP_307162740.1">
    <property type="nucleotide sequence ID" value="NZ_JAUSWV010000002.1"/>
</dbReference>
<comment type="caution">
    <text evidence="2">The sequence shown here is derived from an EMBL/GenBank/DDBJ whole genome shotgun (WGS) entry which is preliminary data.</text>
</comment>
<reference evidence="2 3" key="1">
    <citation type="submission" date="2023-07" db="EMBL/GenBank/DDBJ databases">
        <title>Comparative genomics of wheat-associated soil bacteria to identify genetic determinants of phenazine resistance.</title>
        <authorList>
            <person name="Mouncey N."/>
        </authorList>
    </citation>
    <scope>NUCLEOTIDE SEQUENCE [LARGE SCALE GENOMIC DNA]</scope>
    <source>
        <strain evidence="2 3">B2I6</strain>
    </source>
</reference>
<name>A0ABU0NP58_STRRH</name>
<feature type="region of interest" description="Disordered" evidence="1">
    <location>
        <begin position="38"/>
        <end position="62"/>
    </location>
</feature>
<proteinExistence type="predicted"/>
<keyword evidence="3" id="KW-1185">Reference proteome</keyword>
<evidence type="ECO:0000313" key="2">
    <source>
        <dbReference type="EMBL" id="MDQ0580362.1"/>
    </source>
</evidence>
<gene>
    <name evidence="2" type="ORF">QF030_002540</name>
</gene>
<feature type="compositionally biased region" description="Low complexity" evidence="1">
    <location>
        <begin position="38"/>
        <end position="61"/>
    </location>
</feature>